<evidence type="ECO:0000313" key="2">
    <source>
        <dbReference type="Proteomes" id="UP000002274"/>
    </source>
</evidence>
<dbReference type="AlphaFoldDB" id="A2CDQ5"/>
<reference evidence="1 2" key="1">
    <citation type="journal article" date="2007" name="PLoS Genet.">
        <title>Patterns and implications of gene gain and loss in the evolution of Prochlorococcus.</title>
        <authorList>
            <person name="Kettler G.C."/>
            <person name="Martiny A.C."/>
            <person name="Huang K."/>
            <person name="Zucker J."/>
            <person name="Coleman M.L."/>
            <person name="Rodrigue S."/>
            <person name="Chen F."/>
            <person name="Lapidus A."/>
            <person name="Ferriera S."/>
            <person name="Johnson J."/>
            <person name="Steglich C."/>
            <person name="Church G.M."/>
            <person name="Richardson P."/>
            <person name="Chisholm S.W."/>
        </authorList>
    </citation>
    <scope>NUCLEOTIDE SEQUENCE [LARGE SCALE GENOMIC DNA]</scope>
    <source>
        <strain evidence="1 2">MIT 9303</strain>
    </source>
</reference>
<dbReference type="KEGG" id="pmf:P9303_28851"/>
<proteinExistence type="predicted"/>
<accession>A2CDQ5</accession>
<organism evidence="1 2">
    <name type="scientific">Prochlorococcus marinus (strain MIT 9303)</name>
    <dbReference type="NCBI Taxonomy" id="59922"/>
    <lineage>
        <taxon>Bacteria</taxon>
        <taxon>Bacillati</taxon>
        <taxon>Cyanobacteriota</taxon>
        <taxon>Cyanophyceae</taxon>
        <taxon>Synechococcales</taxon>
        <taxon>Prochlorococcaceae</taxon>
        <taxon>Prochlorococcus</taxon>
    </lineage>
</organism>
<evidence type="ECO:0000313" key="1">
    <source>
        <dbReference type="EMBL" id="ABM79615.1"/>
    </source>
</evidence>
<gene>
    <name evidence="1" type="ordered locus">P9303_28851</name>
</gene>
<protein>
    <submittedName>
        <fullName evidence="1">Uncharacterized protein</fullName>
    </submittedName>
</protein>
<name>A2CDQ5_PROM3</name>
<sequence length="38" mass="4298">MAEVLQNRVQICCVRAASLELDQVYGLITPPRSACHRR</sequence>
<dbReference type="EMBL" id="CP000554">
    <property type="protein sequence ID" value="ABM79615.1"/>
    <property type="molecule type" value="Genomic_DNA"/>
</dbReference>
<dbReference type="Proteomes" id="UP000002274">
    <property type="component" value="Chromosome"/>
</dbReference>
<dbReference type="HOGENOM" id="CLU_3331577_0_0_3"/>